<dbReference type="EMBL" id="CACTIH010005545">
    <property type="protein sequence ID" value="CAA2997219.1"/>
    <property type="molecule type" value="Genomic_DNA"/>
</dbReference>
<evidence type="ECO:0000313" key="3">
    <source>
        <dbReference type="Proteomes" id="UP000594638"/>
    </source>
</evidence>
<comment type="caution">
    <text evidence="2">The sequence shown here is derived from an EMBL/GenBank/DDBJ whole genome shotgun (WGS) entry which is preliminary data.</text>
</comment>
<evidence type="ECO:0000313" key="2">
    <source>
        <dbReference type="EMBL" id="CAA2997219.1"/>
    </source>
</evidence>
<name>A0A8S0SY85_OLEEU</name>
<evidence type="ECO:0000256" key="1">
    <source>
        <dbReference type="SAM" id="MobiDB-lite"/>
    </source>
</evidence>
<reference evidence="2 3" key="1">
    <citation type="submission" date="2019-12" db="EMBL/GenBank/DDBJ databases">
        <authorList>
            <person name="Alioto T."/>
            <person name="Alioto T."/>
            <person name="Gomez Garrido J."/>
        </authorList>
    </citation>
    <scope>NUCLEOTIDE SEQUENCE [LARGE SCALE GENOMIC DNA]</scope>
</reference>
<sequence length="84" mass="9683">MKLIESRLSTFNHTLQLSSCLELLYAETVDDDVEEDNSKVTPILYEDNDESDDEGSIDSMETESNHENERPHVSDDEINDEIDY</sequence>
<dbReference type="Proteomes" id="UP000594638">
    <property type="component" value="Unassembled WGS sequence"/>
</dbReference>
<feature type="compositionally biased region" description="Acidic residues" evidence="1">
    <location>
        <begin position="46"/>
        <end position="56"/>
    </location>
</feature>
<keyword evidence="3" id="KW-1185">Reference proteome</keyword>
<accession>A0A8S0SY85</accession>
<feature type="region of interest" description="Disordered" evidence="1">
    <location>
        <begin position="30"/>
        <end position="84"/>
    </location>
</feature>
<feature type="compositionally biased region" description="Basic and acidic residues" evidence="1">
    <location>
        <begin position="63"/>
        <end position="75"/>
    </location>
</feature>
<organism evidence="2 3">
    <name type="scientific">Olea europaea subsp. europaea</name>
    <dbReference type="NCBI Taxonomy" id="158383"/>
    <lineage>
        <taxon>Eukaryota</taxon>
        <taxon>Viridiplantae</taxon>
        <taxon>Streptophyta</taxon>
        <taxon>Embryophyta</taxon>
        <taxon>Tracheophyta</taxon>
        <taxon>Spermatophyta</taxon>
        <taxon>Magnoliopsida</taxon>
        <taxon>eudicotyledons</taxon>
        <taxon>Gunneridae</taxon>
        <taxon>Pentapetalae</taxon>
        <taxon>asterids</taxon>
        <taxon>lamiids</taxon>
        <taxon>Lamiales</taxon>
        <taxon>Oleaceae</taxon>
        <taxon>Oleeae</taxon>
        <taxon>Olea</taxon>
    </lineage>
</organism>
<gene>
    <name evidence="2" type="ORF">OLEA9_A043899</name>
</gene>
<dbReference type="Gramene" id="OE9A043899T1">
    <property type="protein sequence ID" value="OE9A043899C1"/>
    <property type="gene ID" value="OE9A043899"/>
</dbReference>
<dbReference type="AlphaFoldDB" id="A0A8S0SY85"/>
<proteinExistence type="predicted"/>
<protein>
    <submittedName>
        <fullName evidence="2">Uncharacterized protein</fullName>
    </submittedName>
</protein>
<dbReference type="OrthoDB" id="30195at2759"/>